<name>A0ABT8DSD5_9BURK</name>
<keyword evidence="1" id="KW-0812">Transmembrane</keyword>
<gene>
    <name evidence="2" type="ORF">QWJ38_13170</name>
</gene>
<keyword evidence="1" id="KW-0472">Membrane</keyword>
<accession>A0ABT8DSD5</accession>
<keyword evidence="1" id="KW-1133">Transmembrane helix</keyword>
<reference evidence="2 3" key="1">
    <citation type="submission" date="2023-06" db="EMBL/GenBank/DDBJ databases">
        <title>Pelomonas sp. PFR6 16S ribosomal RNA gene Genome sequencing and assembly.</title>
        <authorList>
            <person name="Woo H."/>
        </authorList>
    </citation>
    <scope>NUCLEOTIDE SEQUENCE [LARGE SCALE GENOMIC DNA]</scope>
    <source>
        <strain evidence="2 3">PFR6</strain>
    </source>
</reference>
<dbReference type="Proteomes" id="UP001228044">
    <property type="component" value="Unassembled WGS sequence"/>
</dbReference>
<evidence type="ECO:0000256" key="1">
    <source>
        <dbReference type="SAM" id="Phobius"/>
    </source>
</evidence>
<dbReference type="RefSeq" id="WP_290359538.1">
    <property type="nucleotide sequence ID" value="NZ_JAUHHC010000003.1"/>
</dbReference>
<protein>
    <submittedName>
        <fullName evidence="2">Uncharacterized protein</fullName>
    </submittedName>
</protein>
<comment type="caution">
    <text evidence="2">The sequence shown here is derived from an EMBL/GenBank/DDBJ whole genome shotgun (WGS) entry which is preliminary data.</text>
</comment>
<organism evidence="2 3">
    <name type="scientific">Roseateles violae</name>
    <dbReference type="NCBI Taxonomy" id="3058042"/>
    <lineage>
        <taxon>Bacteria</taxon>
        <taxon>Pseudomonadati</taxon>
        <taxon>Pseudomonadota</taxon>
        <taxon>Betaproteobacteria</taxon>
        <taxon>Burkholderiales</taxon>
        <taxon>Sphaerotilaceae</taxon>
        <taxon>Roseateles</taxon>
    </lineage>
</organism>
<proteinExistence type="predicted"/>
<evidence type="ECO:0000313" key="3">
    <source>
        <dbReference type="Proteomes" id="UP001228044"/>
    </source>
</evidence>
<feature type="transmembrane region" description="Helical" evidence="1">
    <location>
        <begin position="60"/>
        <end position="78"/>
    </location>
</feature>
<evidence type="ECO:0000313" key="2">
    <source>
        <dbReference type="EMBL" id="MDN3921237.1"/>
    </source>
</evidence>
<dbReference type="EMBL" id="JAUHHC010000003">
    <property type="protein sequence ID" value="MDN3921237.1"/>
    <property type="molecule type" value="Genomic_DNA"/>
</dbReference>
<keyword evidence="3" id="KW-1185">Reference proteome</keyword>
<sequence length="357" mass="37749">MTSPEQAAGLSAQAQALREQLRQGLIDGAPLAELQALRTRLQLIEEALASARRPSWRRQLLALAIVAALVSLVALWPMPRVQFALEAEAGAAQLRLEEAGQLGAQALAGDLRAEGYGRLESADAGLMQRAREEGLSPLLLRAERLKLRSLELGQGARLDIEAGSAGARLAIEGAAHAVAFEFGGAVASSLGGAARTTAQVPMAEWLRLSAEGGATELWLPRAAGQIWPWRGLRPSALRFVERAPGAGGKVELLSALRAATLRLPAVERELQLGAGSTLELDGLRVEQCELQLGDSLRLKLSGSAGAIRSATGGFARSLSPSLLEYLAHNHSLGLLWSAAGLLWGISTWLRKQFAAQA</sequence>